<evidence type="ECO:0000256" key="2">
    <source>
        <dbReference type="ARBA" id="ARBA00004141"/>
    </source>
</evidence>
<keyword evidence="4 7" id="KW-0812">Transmembrane</keyword>
<dbReference type="GO" id="GO:0016020">
    <property type="term" value="C:membrane"/>
    <property type="evidence" value="ECO:0007669"/>
    <property type="project" value="UniProtKB-SubCell"/>
</dbReference>
<proteinExistence type="inferred from homology"/>
<organism evidence="8 9">
    <name type="scientific">Saponaria officinalis</name>
    <name type="common">Common soapwort</name>
    <name type="synonym">Lychnis saponaria</name>
    <dbReference type="NCBI Taxonomy" id="3572"/>
    <lineage>
        <taxon>Eukaryota</taxon>
        <taxon>Viridiplantae</taxon>
        <taxon>Streptophyta</taxon>
        <taxon>Embryophyta</taxon>
        <taxon>Tracheophyta</taxon>
        <taxon>Spermatophyta</taxon>
        <taxon>Magnoliopsida</taxon>
        <taxon>eudicotyledons</taxon>
        <taxon>Gunneridae</taxon>
        <taxon>Pentapetalae</taxon>
        <taxon>Caryophyllales</taxon>
        <taxon>Caryophyllaceae</taxon>
        <taxon>Caryophylleae</taxon>
        <taxon>Saponaria</taxon>
    </lineage>
</organism>
<dbReference type="GO" id="GO:0016192">
    <property type="term" value="P:vesicle-mediated transport"/>
    <property type="evidence" value="ECO:0007669"/>
    <property type="project" value="TreeGrafter"/>
</dbReference>
<accession>A0AAW1J7B2</accession>
<gene>
    <name evidence="8" type="ORF">RND81_08G159700</name>
</gene>
<evidence type="ECO:0000256" key="1">
    <source>
        <dbReference type="ARBA" id="ARBA00002501"/>
    </source>
</evidence>
<keyword evidence="7" id="KW-0813">Transport</keyword>
<comment type="similarity">
    <text evidence="3 7">Belongs to the PRA1 family.</text>
</comment>
<protein>
    <recommendedName>
        <fullName evidence="7">PRA1 family protein</fullName>
    </recommendedName>
</protein>
<evidence type="ECO:0000256" key="3">
    <source>
        <dbReference type="ARBA" id="ARBA00006483"/>
    </source>
</evidence>
<evidence type="ECO:0000313" key="8">
    <source>
        <dbReference type="EMBL" id="KAK9699203.1"/>
    </source>
</evidence>
<dbReference type="AlphaFoldDB" id="A0AAW1J7B2"/>
<keyword evidence="9" id="KW-1185">Reference proteome</keyword>
<comment type="caution">
    <text evidence="8">The sequence shown here is derived from an EMBL/GenBank/DDBJ whole genome shotgun (WGS) entry which is preliminary data.</text>
</comment>
<dbReference type="EMBL" id="JBDFQZ010000008">
    <property type="protein sequence ID" value="KAK9699203.1"/>
    <property type="molecule type" value="Genomic_DNA"/>
</dbReference>
<dbReference type="PANTHER" id="PTHR19317">
    <property type="entry name" value="PRENYLATED RAB ACCEPTOR 1-RELATED"/>
    <property type="match status" value="1"/>
</dbReference>
<sequence length="227" mass="24102">MASSAPPILPTSVPTIPTTVTAATTTTTQPPPTTAVRAFISRIHDQVNSGLSQRRPWSELIDRSAFSKPESLSDATSRLRKNYSYFRVNYLALISATLAVSLIAHPFSLLTLATLLAAWCFLYLFKPADQPLILFGREFSDKETLGLLLVVSVFAVFLTSVGSVLMSALVVGVAIVCAHGAFRVPEDLFLDDQDSANGVSVGFLSFLGAATKTAAAASASSVPPPRV</sequence>
<comment type="function">
    <text evidence="1 7">May be involved in both secretory and endocytic intracellular trafficking in the endosomal/prevacuolar compartments.</text>
</comment>
<dbReference type="PANTHER" id="PTHR19317:SF34">
    <property type="entry name" value="PRA1 FAMILY PROTEIN-RELATED"/>
    <property type="match status" value="1"/>
</dbReference>
<dbReference type="Pfam" id="PF03208">
    <property type="entry name" value="PRA1"/>
    <property type="match status" value="1"/>
</dbReference>
<dbReference type="GO" id="GO:0005783">
    <property type="term" value="C:endoplasmic reticulum"/>
    <property type="evidence" value="ECO:0007669"/>
    <property type="project" value="UniProtKB-ARBA"/>
</dbReference>
<feature type="transmembrane region" description="Helical" evidence="7">
    <location>
        <begin position="109"/>
        <end position="125"/>
    </location>
</feature>
<feature type="transmembrane region" description="Helical" evidence="7">
    <location>
        <begin position="145"/>
        <end position="176"/>
    </location>
</feature>
<dbReference type="GO" id="GO:0005794">
    <property type="term" value="C:Golgi apparatus"/>
    <property type="evidence" value="ECO:0007669"/>
    <property type="project" value="TreeGrafter"/>
</dbReference>
<dbReference type="Proteomes" id="UP001443914">
    <property type="component" value="Unassembled WGS sequence"/>
</dbReference>
<evidence type="ECO:0000256" key="4">
    <source>
        <dbReference type="ARBA" id="ARBA00022692"/>
    </source>
</evidence>
<reference evidence="8" key="1">
    <citation type="submission" date="2024-03" db="EMBL/GenBank/DDBJ databases">
        <title>WGS assembly of Saponaria officinalis var. Norfolk2.</title>
        <authorList>
            <person name="Jenkins J."/>
            <person name="Shu S."/>
            <person name="Grimwood J."/>
            <person name="Barry K."/>
            <person name="Goodstein D."/>
            <person name="Schmutz J."/>
            <person name="Leebens-Mack J."/>
            <person name="Osbourn A."/>
        </authorList>
    </citation>
    <scope>NUCLEOTIDE SEQUENCE [LARGE SCALE GENOMIC DNA]</scope>
    <source>
        <strain evidence="8">JIC</strain>
    </source>
</reference>
<name>A0AAW1J7B2_SAPOF</name>
<keyword evidence="6 7" id="KW-0472">Membrane</keyword>
<evidence type="ECO:0000256" key="6">
    <source>
        <dbReference type="ARBA" id="ARBA00023136"/>
    </source>
</evidence>
<dbReference type="InterPro" id="IPR004895">
    <property type="entry name" value="Prenylated_rab_accept_PRA1"/>
</dbReference>
<evidence type="ECO:0000313" key="9">
    <source>
        <dbReference type="Proteomes" id="UP001443914"/>
    </source>
</evidence>
<keyword evidence="5 7" id="KW-1133">Transmembrane helix</keyword>
<evidence type="ECO:0000256" key="7">
    <source>
        <dbReference type="RuleBase" id="RU363107"/>
    </source>
</evidence>
<evidence type="ECO:0000256" key="5">
    <source>
        <dbReference type="ARBA" id="ARBA00022989"/>
    </source>
</evidence>
<comment type="subcellular location">
    <subcellularLocation>
        <location evidence="2 7">Membrane</location>
        <topology evidence="2 7">Multi-pass membrane protein</topology>
    </subcellularLocation>
</comment>